<evidence type="ECO:0000256" key="1">
    <source>
        <dbReference type="SAM" id="MobiDB-lite"/>
    </source>
</evidence>
<evidence type="ECO:0000313" key="3">
    <source>
        <dbReference type="EMBL" id="QCD93338.1"/>
    </source>
</evidence>
<accession>A0A4D6LYD4</accession>
<feature type="compositionally biased region" description="Basic residues" evidence="1">
    <location>
        <begin position="377"/>
        <end position="393"/>
    </location>
</feature>
<gene>
    <name evidence="3" type="ORF">DEO72_LG5g1411</name>
</gene>
<feature type="compositionally biased region" description="Acidic residues" evidence="1">
    <location>
        <begin position="315"/>
        <end position="327"/>
    </location>
</feature>
<proteinExistence type="predicted"/>
<feature type="domain" description="PB1-like" evidence="2">
    <location>
        <begin position="79"/>
        <end position="176"/>
    </location>
</feature>
<feature type="compositionally biased region" description="Low complexity" evidence="1">
    <location>
        <begin position="358"/>
        <end position="372"/>
    </location>
</feature>
<feature type="region of interest" description="Disordered" evidence="1">
    <location>
        <begin position="290"/>
        <end position="401"/>
    </location>
</feature>
<name>A0A4D6LYD4_VIGUN</name>
<evidence type="ECO:0000313" key="4">
    <source>
        <dbReference type="Proteomes" id="UP000501690"/>
    </source>
</evidence>
<dbReference type="InterPro" id="IPR058594">
    <property type="entry name" value="PB1-like_dom_pln"/>
</dbReference>
<keyword evidence="4" id="KW-1185">Reference proteome</keyword>
<dbReference type="Pfam" id="PF26130">
    <property type="entry name" value="PB1-like"/>
    <property type="match status" value="1"/>
</dbReference>
<evidence type="ECO:0000259" key="2">
    <source>
        <dbReference type="Pfam" id="PF26130"/>
    </source>
</evidence>
<feature type="compositionally biased region" description="Acidic residues" evidence="1">
    <location>
        <begin position="335"/>
        <end position="347"/>
    </location>
</feature>
<dbReference type="Proteomes" id="UP000501690">
    <property type="component" value="Linkage Group LG5"/>
</dbReference>
<organism evidence="3 4">
    <name type="scientific">Vigna unguiculata</name>
    <name type="common">Cowpea</name>
    <dbReference type="NCBI Taxonomy" id="3917"/>
    <lineage>
        <taxon>Eukaryota</taxon>
        <taxon>Viridiplantae</taxon>
        <taxon>Streptophyta</taxon>
        <taxon>Embryophyta</taxon>
        <taxon>Tracheophyta</taxon>
        <taxon>Spermatophyta</taxon>
        <taxon>Magnoliopsida</taxon>
        <taxon>eudicotyledons</taxon>
        <taxon>Gunneridae</taxon>
        <taxon>Pentapetalae</taxon>
        <taxon>rosids</taxon>
        <taxon>fabids</taxon>
        <taxon>Fabales</taxon>
        <taxon>Fabaceae</taxon>
        <taxon>Papilionoideae</taxon>
        <taxon>50 kb inversion clade</taxon>
        <taxon>NPAAA clade</taxon>
        <taxon>indigoferoid/millettioid clade</taxon>
        <taxon>Phaseoleae</taxon>
        <taxon>Vigna</taxon>
    </lineage>
</organism>
<protein>
    <recommendedName>
        <fullName evidence="2">PB1-like domain-containing protein</fullName>
    </recommendedName>
</protein>
<dbReference type="AlphaFoldDB" id="A0A4D6LYD4"/>
<sequence length="401" mass="43543">MLEYHPIEVGADVNVQNGSEVHVDVEVNDGPVEEVVGVSEGPAGEDVRVSEGTAEVDVGVNEGQVEGCIYIALCVDMDDERFEVVFHHGGRFERNGSLQYVGDLSILACDSDTWSYFEILGILKEMGYANVKEMWYSVGGGSVLEGRLELLSDDRGACHMVNIATLNGQVHLYVVHRVDEPQVVNMLEYHPIEVGADVNVQNGSEVHVDVEVNDGPVEEVVGVSEGPAGEDVRVSEGTAEVDVGVNEGQVEVDVEGVEGPGEQDVRVSEGTIEVDVEVNEGPVEVDVEVNEGPVEVDVEGVEGPAEQDVRVSEGPVEENVNEPDGNDFDVSSWDESLEDSFNEEELVDPPTQPPVDATQPPNETNPQPTNHQVQQTHPRRQLAKTLGRKKLPFRRGVAWKP</sequence>
<dbReference type="EMBL" id="CP039349">
    <property type="protein sequence ID" value="QCD93338.1"/>
    <property type="molecule type" value="Genomic_DNA"/>
</dbReference>
<feature type="compositionally biased region" description="Acidic residues" evidence="1">
    <location>
        <begin position="290"/>
        <end position="300"/>
    </location>
</feature>
<reference evidence="3 4" key="1">
    <citation type="submission" date="2019-04" db="EMBL/GenBank/DDBJ databases">
        <title>An improved genome assembly and genetic linkage map for asparagus bean, Vigna unguiculata ssp. sesquipedialis.</title>
        <authorList>
            <person name="Xia Q."/>
            <person name="Zhang R."/>
            <person name="Dong Y."/>
        </authorList>
    </citation>
    <scope>NUCLEOTIDE SEQUENCE [LARGE SCALE GENOMIC DNA]</scope>
    <source>
        <tissue evidence="3">Leaf</tissue>
    </source>
</reference>